<feature type="compositionally biased region" description="Basic and acidic residues" evidence="1">
    <location>
        <begin position="1404"/>
        <end position="1421"/>
    </location>
</feature>
<sequence length="1988" mass="223689">MLPSKNAAGSGLKENTMDSEPVRIETACQTDLIQNTESVETQTDKEIQRNEIFLDKISQIENICSILRKDVEMNGIDVEMDPIQNHKFGTSTTDKLEESPKVIDENIDTNTESEPYVTSSFGLGVRSNVVAATTQEPVVTSEIDKQETPDETDRDNLNSTTVHNSSSGATSAATVRTAPQTTCVENAVMADWNKWSVGALLYVPISSLVENAESVKTVFQIVEEDVKGPKFFAGTFLHTLGAVYNGTPGQMQTKLKALGPARIVERDAIVSDDLISVENSKKHSDSLNEVHLNVAKTVETEVRGKPKTQHVVKEHVVPDSSENKKSPDELNFLNDASSENIQTTTQSCDQFAAEIITKVVDLNPGEAASSTDIEFETPVAVDENRHETEETNSVSRASSPSNTLGDSPAMLSAEAPKNIDTKFDAEFPSLSDTARVVTKKDRSYTRIETYSDANALGFQWKKSSSGTSLAGEQTRQKKESMENSKPRSTVQKQRQKHAIVKSRQNVAIDGKQASMEKLSTVKNVNAETVEKKSERKRKSLKESSPKQATENKSKLRLATGNVFSCLEVDMDHSIESEAQNAEEVARTTEITSSADPLSVPTETSTNETDESKSSIETEKTEELAKNKKIGKAERKRQSRTKKKEKATEEDWDVMEKLEEKRINDDKREMEINIYTYLDRMTEYRTVYFALHRKKDSSSVPSFEGLAADIFDFSKDHMTSSTEDHEKLQKFLKRRLQEYEHSSKKVESNYKLHQLFDVLMRLVSTTQAFKHYLVLAQDMQFLEVAPRKDLKKMEKLYVKLVETFPKENEAKTFDNAFSESVYRCETNIGENYLRAFRDYVTEQFAHRFKPIHFYQVPFQKEGSRLQYNLYQFVYGNQPNCDITRLMTLLADEVEKLQDGAEKELQRKFISFLSEFDSLIISCDILAHCDAYFNTGSSHDHIRDSKRQNCFPPPWLAYEVPSPELMFGPLGYRSNVAQRHNSNRRAHGSQPNFQRNQSNDQRAFLSAQTGNLIHGAQYAGSQIVSHNVAARNAQESWPNFQQNQPNDQRAFSSAQVANSISGRQYPGFQMILHNVTGGNVPANVSMVKNSQPIGPKMQMQMQSIHSNWNQCGTSEPVRIETACQTDLIQNTESVETQTDKEIQRNEIFLDKISQIENICSILRKDVEMNGIDVEMDPIQNHKFGTSTTDKLEESPKVIDENIDTNTESEPDVTSSFGLGVRSNVVAATTQEPVVTSEIDKQETPDETDRDNLNSTTVHNSSSGATSAATVRTATQTTCVENAVMADWNKWSVGALLYVPISSLVENAESVKTVFQIVEEDVKGPKFFAGTFLHTLGAVYNGTPGQMQTKLKALGPARIVERDAIVSDDLISVENSKKHSDSLNEVHLNVAKTVETEVRGKPKTQHVVKEHVVPDSSENKKSPDELNFLNDASSENIQTTTQSCDQFAAEIITKVVDLNPGEAASSTDIEFETPVAVDENRHETEETNSVSRASSPSNTLGDSPAMLSAEAPKNIDTKFDAEFPSLSDTARVVTKKDRSYTRIETYSDANALGFQWKKSSSRTSPAGEQTRQKKESMENSKPRSTVQKQRQKQAIVKSRQNVAIDGKQASMEKLSTVKNVNAETVEKKSERKRKSLKESSPKQATENKSKLRLATGNVFSCLEVDMDHSIESEAQIAEVVARTTESTSSAEPMGLPTGTSTNETDQSKSSSSSQKKNRKNKKKKKKTAQSGNDCIPEAPFDEEEESDPIYMCVNTYYKRMVDHRVRYMAFKTRDGSSTVPHFDGLLKKILDYSFHRQGGGLFSGTEVAMAIQFVTSRMEHYRNLQNRRLFQFFKCLESIMKDEFPQPPVVLIQDILYIIERCKTNQEKVDGMYFEAVQKFSESETVFNSGFIDMELGKDIIDEEYRKHFLFYLQIQFRLRYCSSRSTDREFRSPQLNADLQLSMPQRIKNIILLWNRRRNSLGKGSKSSRNKIQRYFPGSMNIYFFLILVF</sequence>
<keyword evidence="3" id="KW-1185">Reference proteome</keyword>
<feature type="compositionally biased region" description="Basic and acidic residues" evidence="1">
    <location>
        <begin position="311"/>
        <end position="328"/>
    </location>
</feature>
<feature type="region of interest" description="Disordered" evidence="1">
    <location>
        <begin position="1473"/>
        <end position="1503"/>
    </location>
</feature>
<feature type="compositionally biased region" description="Basic residues" evidence="1">
    <location>
        <begin position="626"/>
        <end position="644"/>
    </location>
</feature>
<feature type="compositionally biased region" description="Basic and acidic residues" evidence="1">
    <location>
        <begin position="1567"/>
        <end position="1578"/>
    </location>
</feature>
<feature type="region of interest" description="Disordered" evidence="1">
    <location>
        <begin position="1617"/>
        <end position="1646"/>
    </location>
</feature>
<feature type="compositionally biased region" description="Polar residues" evidence="1">
    <location>
        <begin position="1484"/>
        <end position="1498"/>
    </location>
</feature>
<reference evidence="2 3" key="1">
    <citation type="submission" date="2022-04" db="EMBL/GenBank/DDBJ databases">
        <title>Chromosome-level reference genomes for two strains of Caenorhabditis briggsae: an improved platform for comparative genomics.</title>
        <authorList>
            <person name="Stevens L."/>
            <person name="Andersen E."/>
        </authorList>
    </citation>
    <scope>NUCLEOTIDE SEQUENCE [LARGE SCALE GENOMIC DNA]</scope>
    <source>
        <strain evidence="2">VX34</strain>
        <tissue evidence="2">Whole-organism</tissue>
    </source>
</reference>
<feature type="region of interest" description="Disordered" evidence="1">
    <location>
        <begin position="1554"/>
        <end position="1597"/>
    </location>
</feature>
<feature type="region of interest" description="Disordered" evidence="1">
    <location>
        <begin position="1678"/>
        <end position="1737"/>
    </location>
</feature>
<feature type="region of interest" description="Disordered" evidence="1">
    <location>
        <begin position="1397"/>
        <end position="1424"/>
    </location>
</feature>
<evidence type="ECO:0000313" key="3">
    <source>
        <dbReference type="Proteomes" id="UP000829354"/>
    </source>
</evidence>
<feature type="compositionally biased region" description="Polar residues" evidence="1">
    <location>
        <begin position="157"/>
        <end position="174"/>
    </location>
</feature>
<evidence type="ECO:0000313" key="2">
    <source>
        <dbReference type="EMBL" id="UMM42618.1"/>
    </source>
</evidence>
<name>A0AAE9FHW6_CAEBR</name>
<organism evidence="2 3">
    <name type="scientific">Caenorhabditis briggsae</name>
    <dbReference type="NCBI Taxonomy" id="6238"/>
    <lineage>
        <taxon>Eukaryota</taxon>
        <taxon>Metazoa</taxon>
        <taxon>Ecdysozoa</taxon>
        <taxon>Nematoda</taxon>
        <taxon>Chromadorea</taxon>
        <taxon>Rhabditida</taxon>
        <taxon>Rhabditina</taxon>
        <taxon>Rhabditomorpha</taxon>
        <taxon>Rhabditoidea</taxon>
        <taxon>Rhabditidae</taxon>
        <taxon>Peloderinae</taxon>
        <taxon>Caenorhabditis</taxon>
    </lineage>
</organism>
<feature type="region of interest" description="Disordered" evidence="1">
    <location>
        <begin position="382"/>
        <end position="410"/>
    </location>
</feature>
<feature type="region of interest" description="Disordered" evidence="1">
    <location>
        <begin position="136"/>
        <end position="174"/>
    </location>
</feature>
<dbReference type="Proteomes" id="UP000829354">
    <property type="component" value="Chromosome X"/>
</dbReference>
<feature type="compositionally biased region" description="Basic and acidic residues" evidence="1">
    <location>
        <begin position="474"/>
        <end position="485"/>
    </location>
</feature>
<feature type="compositionally biased region" description="Basic and acidic residues" evidence="1">
    <location>
        <begin position="540"/>
        <end position="553"/>
    </location>
</feature>
<feature type="region of interest" description="Disordered" evidence="1">
    <location>
        <begin position="578"/>
        <end position="651"/>
    </location>
</feature>
<feature type="region of interest" description="Disordered" evidence="1">
    <location>
        <begin position="1"/>
        <end position="22"/>
    </location>
</feature>
<dbReference type="EMBL" id="CP092625">
    <property type="protein sequence ID" value="UMM42618.1"/>
    <property type="molecule type" value="Genomic_DNA"/>
</dbReference>
<feature type="region of interest" description="Disordered" evidence="1">
    <location>
        <begin position="304"/>
        <end position="331"/>
    </location>
</feature>
<feature type="compositionally biased region" description="Polar residues" evidence="1">
    <location>
        <begin position="1554"/>
        <end position="1566"/>
    </location>
</feature>
<feature type="compositionally biased region" description="Polar residues" evidence="1">
    <location>
        <begin position="391"/>
        <end position="405"/>
    </location>
</feature>
<feature type="compositionally biased region" description="Polar residues" evidence="1">
    <location>
        <begin position="463"/>
        <end position="473"/>
    </location>
</feature>
<protein>
    <submittedName>
        <fullName evidence="2">Uncharacterized protein</fullName>
    </submittedName>
</protein>
<gene>
    <name evidence="2" type="ORF">L5515_018377</name>
</gene>
<feature type="compositionally biased region" description="Polar residues" evidence="1">
    <location>
        <begin position="1250"/>
        <end position="1266"/>
    </location>
</feature>
<feature type="region of interest" description="Disordered" evidence="1">
    <location>
        <begin position="1228"/>
        <end position="1266"/>
    </location>
</feature>
<feature type="region of interest" description="Disordered" evidence="1">
    <location>
        <begin position="524"/>
        <end position="555"/>
    </location>
</feature>
<feature type="compositionally biased region" description="Basic and acidic residues" evidence="1">
    <location>
        <begin position="1633"/>
        <end position="1646"/>
    </location>
</feature>
<accession>A0AAE9FHW6</accession>
<feature type="compositionally biased region" description="Basic residues" evidence="1">
    <location>
        <begin position="1712"/>
        <end position="1724"/>
    </location>
</feature>
<proteinExistence type="predicted"/>
<feature type="region of interest" description="Disordered" evidence="1">
    <location>
        <begin position="463"/>
        <end position="502"/>
    </location>
</feature>
<feature type="compositionally biased region" description="Basic and acidic residues" evidence="1">
    <location>
        <begin position="609"/>
        <end position="625"/>
    </location>
</feature>
<feature type="compositionally biased region" description="Polar residues" evidence="1">
    <location>
        <begin position="588"/>
        <end position="606"/>
    </location>
</feature>
<evidence type="ECO:0000256" key="1">
    <source>
        <dbReference type="SAM" id="MobiDB-lite"/>
    </source>
</evidence>